<dbReference type="HOGENOM" id="CLU_1458334_0_0_6"/>
<accession>N8WPQ7</accession>
<evidence type="ECO:0000256" key="1">
    <source>
        <dbReference type="SAM" id="Phobius"/>
    </source>
</evidence>
<keyword evidence="1" id="KW-0472">Membrane</keyword>
<keyword evidence="1" id="KW-0812">Transmembrane</keyword>
<dbReference type="PATRIC" id="fig|1217675.3.peg.1123"/>
<comment type="caution">
    <text evidence="2">The sequence shown here is derived from an EMBL/GenBank/DDBJ whole genome shotgun (WGS) entry which is preliminary data.</text>
</comment>
<organism evidence="2 3">
    <name type="scientific">Acinetobacter schindleri NIPH 900</name>
    <dbReference type="NCBI Taxonomy" id="1217675"/>
    <lineage>
        <taxon>Bacteria</taxon>
        <taxon>Pseudomonadati</taxon>
        <taxon>Pseudomonadota</taxon>
        <taxon>Gammaproteobacteria</taxon>
        <taxon>Moraxellales</taxon>
        <taxon>Moraxellaceae</taxon>
        <taxon>Acinetobacter</taxon>
    </lineage>
</organism>
<name>N8WPQ7_9GAMM</name>
<dbReference type="RefSeq" id="WP_004813826.1">
    <property type="nucleotide sequence ID" value="NZ_KB849451.1"/>
</dbReference>
<gene>
    <name evidence="2" type="ORF">F965_01160</name>
</gene>
<reference evidence="2 3" key="1">
    <citation type="submission" date="2013-02" db="EMBL/GenBank/DDBJ databases">
        <title>The Genome Sequence of Acinetobacter schindleri NIPH 900.</title>
        <authorList>
            <consortium name="The Broad Institute Genome Sequencing Platform"/>
            <consortium name="The Broad Institute Genome Sequencing Center for Infectious Disease"/>
            <person name="Cerqueira G."/>
            <person name="Feldgarden M."/>
            <person name="Courvalin P."/>
            <person name="Perichon B."/>
            <person name="Grillot-Courvalin C."/>
            <person name="Clermont D."/>
            <person name="Rocha E."/>
            <person name="Yoon E.-J."/>
            <person name="Nemec A."/>
            <person name="Walker B."/>
            <person name="Young S.K."/>
            <person name="Zeng Q."/>
            <person name="Gargeya S."/>
            <person name="Fitzgerald M."/>
            <person name="Haas B."/>
            <person name="Abouelleil A."/>
            <person name="Alvarado L."/>
            <person name="Arachchi H.M."/>
            <person name="Berlin A.M."/>
            <person name="Chapman S.B."/>
            <person name="Dewar J."/>
            <person name="Goldberg J."/>
            <person name="Griggs A."/>
            <person name="Gujja S."/>
            <person name="Hansen M."/>
            <person name="Howarth C."/>
            <person name="Imamovic A."/>
            <person name="Larimer J."/>
            <person name="McCowan C."/>
            <person name="Murphy C."/>
            <person name="Neiman D."/>
            <person name="Pearson M."/>
            <person name="Priest M."/>
            <person name="Roberts A."/>
            <person name="Saif S."/>
            <person name="Shea T."/>
            <person name="Sisk P."/>
            <person name="Sykes S."/>
            <person name="Wortman J."/>
            <person name="Nusbaum C."/>
            <person name="Birren B."/>
        </authorList>
    </citation>
    <scope>NUCLEOTIDE SEQUENCE [LARGE SCALE GENOMIC DNA]</scope>
    <source>
        <strain evidence="2 3">NIPH 900</strain>
    </source>
</reference>
<evidence type="ECO:0000313" key="3">
    <source>
        <dbReference type="Proteomes" id="UP000018438"/>
    </source>
</evidence>
<keyword evidence="3" id="KW-1185">Reference proteome</keyword>
<protein>
    <submittedName>
        <fullName evidence="2">Uncharacterized protein</fullName>
    </submittedName>
</protein>
<proteinExistence type="predicted"/>
<evidence type="ECO:0000313" key="2">
    <source>
        <dbReference type="EMBL" id="ENV14052.1"/>
    </source>
</evidence>
<dbReference type="Proteomes" id="UP000018438">
    <property type="component" value="Unassembled WGS sequence"/>
</dbReference>
<keyword evidence="1" id="KW-1133">Transmembrane helix</keyword>
<feature type="transmembrane region" description="Helical" evidence="1">
    <location>
        <begin position="6"/>
        <end position="28"/>
    </location>
</feature>
<sequence>MDSNLLALGSFITSLGTLIVAVFALHSWKKQFNKSLQRDFVLDALDTIHAVSALNFKIVDKFNAETEKDNNFLLMSEYYLNPIPANYPNLLESLGHSMINLDKVLNRLSKIQNDEYFDTLSEKYIEIISEIYMFFESDELIGFDHPDIIKISEKGWTTSWLDKAFDKKRVLAFQIEEYLLKLLKI</sequence>
<dbReference type="AlphaFoldDB" id="N8WPQ7"/>
<dbReference type="EMBL" id="APPI01000012">
    <property type="protein sequence ID" value="ENV14052.1"/>
    <property type="molecule type" value="Genomic_DNA"/>
</dbReference>